<dbReference type="RefSeq" id="WP_147063092.1">
    <property type="nucleotide sequence ID" value="NZ_BAAARO010000021.1"/>
</dbReference>
<evidence type="ECO:0000313" key="3">
    <source>
        <dbReference type="Proteomes" id="UP000321534"/>
    </source>
</evidence>
<dbReference type="AlphaFoldDB" id="A0A512CWV8"/>
<dbReference type="OrthoDB" id="4872188at2"/>
<dbReference type="Proteomes" id="UP000321534">
    <property type="component" value="Unassembled WGS sequence"/>
</dbReference>
<evidence type="ECO:0000256" key="1">
    <source>
        <dbReference type="SAM" id="MobiDB-lite"/>
    </source>
</evidence>
<reference evidence="2 3" key="1">
    <citation type="submission" date="2019-07" db="EMBL/GenBank/DDBJ databases">
        <title>Whole genome shotgun sequence of Terrabacter aerolatus NBRC 106305.</title>
        <authorList>
            <person name="Hosoyama A."/>
            <person name="Uohara A."/>
            <person name="Ohji S."/>
            <person name="Ichikawa N."/>
        </authorList>
    </citation>
    <scope>NUCLEOTIDE SEQUENCE [LARGE SCALE GENOMIC DNA]</scope>
    <source>
        <strain evidence="2 3">NBRC 106305</strain>
    </source>
</reference>
<keyword evidence="3" id="KW-1185">Reference proteome</keyword>
<dbReference type="EMBL" id="BJYX01000002">
    <property type="protein sequence ID" value="GEO28692.1"/>
    <property type="molecule type" value="Genomic_DNA"/>
</dbReference>
<comment type="caution">
    <text evidence="2">The sequence shown here is derived from an EMBL/GenBank/DDBJ whole genome shotgun (WGS) entry which is preliminary data.</text>
</comment>
<evidence type="ECO:0000313" key="2">
    <source>
        <dbReference type="EMBL" id="GEO28692.1"/>
    </source>
</evidence>
<accession>A0A512CWV8</accession>
<name>A0A512CWV8_9MICO</name>
<proteinExistence type="predicted"/>
<protein>
    <submittedName>
        <fullName evidence="2">Uncharacterized protein</fullName>
    </submittedName>
</protein>
<gene>
    <name evidence="2" type="ORF">TAE01_05020</name>
</gene>
<feature type="region of interest" description="Disordered" evidence="1">
    <location>
        <begin position="73"/>
        <end position="106"/>
    </location>
</feature>
<organism evidence="2 3">
    <name type="scientific">Terrabacter aerolatus</name>
    <dbReference type="NCBI Taxonomy" id="422442"/>
    <lineage>
        <taxon>Bacteria</taxon>
        <taxon>Bacillati</taxon>
        <taxon>Actinomycetota</taxon>
        <taxon>Actinomycetes</taxon>
        <taxon>Micrococcales</taxon>
        <taxon>Intrasporangiaceae</taxon>
        <taxon>Terrabacter</taxon>
    </lineage>
</organism>
<sequence length="106" mass="10940">MTDGSPGAGAADPAVLRTLTTARSATRTMSDELLTHLPDLGDLPTQRVLDTWVEQAADTLRALSEALEERLLELGSGRPGRHSPPSQGDGSPSAAAGSTARHGGVR</sequence>